<reference evidence="8 9" key="1">
    <citation type="journal article" date="2013" name="Genome Announc.">
        <title>Draft Genome Sequence of Desulfotignum phosphitoxidans DSM 13687 Strain FiPS-3.</title>
        <authorList>
            <person name="Poehlein A."/>
            <person name="Daniel R."/>
            <person name="Simeonova D.D."/>
        </authorList>
    </citation>
    <scope>NUCLEOTIDE SEQUENCE [LARGE SCALE GENOMIC DNA]</scope>
    <source>
        <strain evidence="8 9">DSM 13687</strain>
    </source>
</reference>
<evidence type="ECO:0000313" key="9">
    <source>
        <dbReference type="Proteomes" id="UP000014216"/>
    </source>
</evidence>
<dbReference type="OrthoDB" id="5186724at2"/>
<comment type="similarity">
    <text evidence="2">Belongs to the EamA transporter family.</text>
</comment>
<comment type="subcellular location">
    <subcellularLocation>
        <location evidence="1">Membrane</location>
        <topology evidence="1">Multi-pass membrane protein</topology>
    </subcellularLocation>
</comment>
<dbReference type="Proteomes" id="UP000014216">
    <property type="component" value="Unassembled WGS sequence"/>
</dbReference>
<feature type="domain" description="EamA" evidence="7">
    <location>
        <begin position="151"/>
        <end position="286"/>
    </location>
</feature>
<dbReference type="SUPFAM" id="SSF103481">
    <property type="entry name" value="Multidrug resistance efflux transporter EmrE"/>
    <property type="match status" value="2"/>
</dbReference>
<evidence type="ECO:0000256" key="5">
    <source>
        <dbReference type="ARBA" id="ARBA00023136"/>
    </source>
</evidence>
<evidence type="ECO:0000256" key="4">
    <source>
        <dbReference type="ARBA" id="ARBA00022989"/>
    </source>
</evidence>
<feature type="transmembrane region" description="Helical" evidence="6">
    <location>
        <begin position="179"/>
        <end position="199"/>
    </location>
</feature>
<proteinExistence type="inferred from homology"/>
<feature type="transmembrane region" description="Helical" evidence="6">
    <location>
        <begin position="148"/>
        <end position="167"/>
    </location>
</feature>
<organism evidence="8 9">
    <name type="scientific">Desulfotignum phosphitoxidans DSM 13687</name>
    <dbReference type="NCBI Taxonomy" id="1286635"/>
    <lineage>
        <taxon>Bacteria</taxon>
        <taxon>Pseudomonadati</taxon>
        <taxon>Thermodesulfobacteriota</taxon>
        <taxon>Desulfobacteria</taxon>
        <taxon>Desulfobacterales</taxon>
        <taxon>Desulfobacteraceae</taxon>
        <taxon>Desulfotignum</taxon>
    </lineage>
</organism>
<comment type="caution">
    <text evidence="8">The sequence shown here is derived from an EMBL/GenBank/DDBJ whole genome shotgun (WGS) entry which is preliminary data.</text>
</comment>
<feature type="domain" description="EamA" evidence="7">
    <location>
        <begin position="6"/>
        <end position="135"/>
    </location>
</feature>
<feature type="transmembrane region" description="Helical" evidence="6">
    <location>
        <begin position="121"/>
        <end position="142"/>
    </location>
</feature>
<dbReference type="PATRIC" id="fig|1286635.3.peg.1076"/>
<evidence type="ECO:0000256" key="2">
    <source>
        <dbReference type="ARBA" id="ARBA00007362"/>
    </source>
</evidence>
<dbReference type="InterPro" id="IPR050638">
    <property type="entry name" value="AA-Vitamin_Transporters"/>
</dbReference>
<accession>S0G6K1</accession>
<dbReference type="RefSeq" id="WP_006964658.1">
    <property type="nucleotide sequence ID" value="NZ_APJX01000002.1"/>
</dbReference>
<sequence length="293" mass="32039">MTFVKLFLTAFFWGGTFIAGKQLAGQVSPSCAAFLRFTIASLFLLLLTRHMEGRLPRIRFNQLVWIFLSGLTGIFAYNLFFFTGLNFINANRASLIIATNPIFISVFSALLFKESLTPGKILGLVLSVSGAMTIISNGHPWILFQTGIGVGEIAILGCVVSWVSYSLLAKPMMTTLSPVAAVCYSSVAGTIMLFFPAVYDGLFQALPGYTLQHWAQLFYLGFFGTVLGFFWYYQGIQKIGPTRAGVFINFVPVSAVILSFIILNEPMTWALAVGAILVLSGVYLTTRPAQTSP</sequence>
<protein>
    <submittedName>
        <fullName evidence="8">Transporter</fullName>
    </submittedName>
</protein>
<feature type="transmembrane region" description="Helical" evidence="6">
    <location>
        <begin position="63"/>
        <end position="87"/>
    </location>
</feature>
<dbReference type="PANTHER" id="PTHR32322">
    <property type="entry name" value="INNER MEMBRANE TRANSPORTER"/>
    <property type="match status" value="1"/>
</dbReference>
<feature type="transmembrane region" description="Helical" evidence="6">
    <location>
        <begin position="244"/>
        <end position="263"/>
    </location>
</feature>
<keyword evidence="9" id="KW-1185">Reference proteome</keyword>
<evidence type="ECO:0000313" key="8">
    <source>
        <dbReference type="EMBL" id="EMS80417.1"/>
    </source>
</evidence>
<dbReference type="InterPro" id="IPR037185">
    <property type="entry name" value="EmrE-like"/>
</dbReference>
<feature type="transmembrane region" description="Helical" evidence="6">
    <location>
        <begin position="211"/>
        <end position="232"/>
    </location>
</feature>
<dbReference type="AlphaFoldDB" id="S0G6K1"/>
<dbReference type="InterPro" id="IPR000620">
    <property type="entry name" value="EamA_dom"/>
</dbReference>
<name>S0G6K1_9BACT</name>
<gene>
    <name evidence="8" type="ORF">Dpo_2c01050</name>
</gene>
<evidence type="ECO:0000256" key="3">
    <source>
        <dbReference type="ARBA" id="ARBA00022692"/>
    </source>
</evidence>
<dbReference type="Pfam" id="PF00892">
    <property type="entry name" value="EamA"/>
    <property type="match status" value="2"/>
</dbReference>
<evidence type="ECO:0000256" key="6">
    <source>
        <dbReference type="SAM" id="Phobius"/>
    </source>
</evidence>
<keyword evidence="5 6" id="KW-0472">Membrane</keyword>
<dbReference type="GO" id="GO:0016020">
    <property type="term" value="C:membrane"/>
    <property type="evidence" value="ECO:0007669"/>
    <property type="project" value="UniProtKB-SubCell"/>
</dbReference>
<evidence type="ECO:0000256" key="1">
    <source>
        <dbReference type="ARBA" id="ARBA00004141"/>
    </source>
</evidence>
<keyword evidence="3 6" id="KW-0812">Transmembrane</keyword>
<feature type="transmembrane region" description="Helical" evidence="6">
    <location>
        <begin position="34"/>
        <end position="51"/>
    </location>
</feature>
<dbReference type="Gene3D" id="1.10.3730.20">
    <property type="match status" value="1"/>
</dbReference>
<feature type="transmembrane region" description="Helical" evidence="6">
    <location>
        <begin position="269"/>
        <end position="286"/>
    </location>
</feature>
<feature type="transmembrane region" description="Helical" evidence="6">
    <location>
        <begin position="93"/>
        <end position="112"/>
    </location>
</feature>
<dbReference type="PANTHER" id="PTHR32322:SF2">
    <property type="entry name" value="EAMA DOMAIN-CONTAINING PROTEIN"/>
    <property type="match status" value="1"/>
</dbReference>
<dbReference type="EMBL" id="APJX01000002">
    <property type="protein sequence ID" value="EMS80417.1"/>
    <property type="molecule type" value="Genomic_DNA"/>
</dbReference>
<evidence type="ECO:0000259" key="7">
    <source>
        <dbReference type="Pfam" id="PF00892"/>
    </source>
</evidence>
<keyword evidence="4 6" id="KW-1133">Transmembrane helix</keyword>